<dbReference type="PROSITE" id="PS50082">
    <property type="entry name" value="WD_REPEATS_2"/>
    <property type="match status" value="1"/>
</dbReference>
<proteinExistence type="predicted"/>
<dbReference type="GO" id="GO:0005929">
    <property type="term" value="C:cilium"/>
    <property type="evidence" value="ECO:0007669"/>
    <property type="project" value="TreeGrafter"/>
</dbReference>
<dbReference type="AlphaFoldDB" id="A0A8D8SFD3"/>
<dbReference type="InterPro" id="IPR015943">
    <property type="entry name" value="WD40/YVTN_repeat-like_dom_sf"/>
</dbReference>
<dbReference type="Pfam" id="PF00400">
    <property type="entry name" value="WD40"/>
    <property type="match status" value="3"/>
</dbReference>
<organism evidence="2">
    <name type="scientific">Cacopsylla melanoneura</name>
    <dbReference type="NCBI Taxonomy" id="428564"/>
    <lineage>
        <taxon>Eukaryota</taxon>
        <taxon>Metazoa</taxon>
        <taxon>Ecdysozoa</taxon>
        <taxon>Arthropoda</taxon>
        <taxon>Hexapoda</taxon>
        <taxon>Insecta</taxon>
        <taxon>Pterygota</taxon>
        <taxon>Neoptera</taxon>
        <taxon>Paraneoptera</taxon>
        <taxon>Hemiptera</taxon>
        <taxon>Sternorrhyncha</taxon>
        <taxon>Psylloidea</taxon>
        <taxon>Psyllidae</taxon>
        <taxon>Psyllinae</taxon>
        <taxon>Cacopsylla</taxon>
    </lineage>
</organism>
<dbReference type="InterPro" id="IPR036322">
    <property type="entry name" value="WD40_repeat_dom_sf"/>
</dbReference>
<dbReference type="PROSITE" id="PS50294">
    <property type="entry name" value="WD_REPEATS_REGION"/>
    <property type="match status" value="1"/>
</dbReference>
<dbReference type="GO" id="GO:0060271">
    <property type="term" value="P:cilium assembly"/>
    <property type="evidence" value="ECO:0007669"/>
    <property type="project" value="TreeGrafter"/>
</dbReference>
<dbReference type="PANTHER" id="PTHR24098">
    <property type="entry name" value="OUTER SEGMENT 5"/>
    <property type="match status" value="1"/>
</dbReference>
<evidence type="ECO:0000256" key="1">
    <source>
        <dbReference type="PROSITE-ProRule" id="PRU00221"/>
    </source>
</evidence>
<keyword evidence="2" id="KW-0282">Flagellum</keyword>
<accession>A0A8D8SFD3</accession>
<evidence type="ECO:0000313" key="2">
    <source>
        <dbReference type="EMBL" id="CAG6668676.1"/>
    </source>
</evidence>
<keyword evidence="2" id="KW-0966">Cell projection</keyword>
<protein>
    <submittedName>
        <fullName evidence="2">Intraflagellar transport protein 80 homolog</fullName>
    </submittedName>
</protein>
<dbReference type="Gene3D" id="2.130.10.10">
    <property type="entry name" value="YVTN repeat-like/Quinoprotein amine dehydrogenase"/>
    <property type="match status" value="1"/>
</dbReference>
<keyword evidence="1" id="KW-0853">WD repeat</keyword>
<dbReference type="SMART" id="SM00320">
    <property type="entry name" value="WD40"/>
    <property type="match status" value="3"/>
</dbReference>
<sequence length="142" mass="15478">MLNSNKVVLTLLIKPLSPNNKSTKWQAHDSLILKVSWCSSNNLILSGGEDCKYKIWDTDGRQLYSSLTHDHPITSLAWAPGGDLFAIGSYNTLRLCDQVGWSHSLEKPSTGSIYDLVWSSDGTQVAGACANGSLILGTIIQR</sequence>
<dbReference type="PANTHER" id="PTHR24098:SF0">
    <property type="entry name" value="OUTER SEGMENT 5"/>
    <property type="match status" value="1"/>
</dbReference>
<dbReference type="SUPFAM" id="SSF50978">
    <property type="entry name" value="WD40 repeat-like"/>
    <property type="match status" value="1"/>
</dbReference>
<dbReference type="InterPro" id="IPR001680">
    <property type="entry name" value="WD40_rpt"/>
</dbReference>
<dbReference type="GO" id="GO:0030992">
    <property type="term" value="C:intraciliary transport particle B"/>
    <property type="evidence" value="ECO:0007669"/>
    <property type="project" value="TreeGrafter"/>
</dbReference>
<dbReference type="EMBL" id="HBUF01219323">
    <property type="protein sequence ID" value="CAG6668676.1"/>
    <property type="molecule type" value="Transcribed_RNA"/>
</dbReference>
<reference evidence="2" key="1">
    <citation type="submission" date="2021-05" db="EMBL/GenBank/DDBJ databases">
        <authorList>
            <person name="Alioto T."/>
            <person name="Alioto T."/>
            <person name="Gomez Garrido J."/>
        </authorList>
    </citation>
    <scope>NUCLEOTIDE SEQUENCE</scope>
</reference>
<keyword evidence="2" id="KW-0969">Cilium</keyword>
<feature type="repeat" description="WD" evidence="1">
    <location>
        <begin position="25"/>
        <end position="66"/>
    </location>
</feature>
<name>A0A8D8SFD3_9HEMI</name>